<feature type="binding site" evidence="11">
    <location>
        <position position="206"/>
    </location>
    <ligand>
        <name>substrate</name>
    </ligand>
</feature>
<dbReference type="NCBIfam" id="TIGR03026">
    <property type="entry name" value="NDP-sugDHase"/>
    <property type="match status" value="1"/>
</dbReference>
<dbReference type="PANTHER" id="PTHR43750">
    <property type="entry name" value="UDP-GLUCOSE 6-DEHYDROGENASE TUAD"/>
    <property type="match status" value="1"/>
</dbReference>
<feature type="binding site" evidence="11">
    <location>
        <begin position="251"/>
        <end position="255"/>
    </location>
    <ligand>
        <name>substrate</name>
    </ligand>
</feature>
<keyword evidence="5 9" id="KW-0560">Oxidoreductase</keyword>
<comment type="pathway">
    <text evidence="1">Nucleotide-sugar biosynthesis; UDP-alpha-D-glucuronate biosynthesis; UDP-alpha-D-glucuronate from UDP-alpha-D-glucose: step 1/1.</text>
</comment>
<evidence type="ECO:0000256" key="8">
    <source>
        <dbReference type="ARBA" id="ARBA00053241"/>
    </source>
</evidence>
<feature type="domain" description="UDP-glucose/GDP-mannose dehydrogenase C-terminal" evidence="13">
    <location>
        <begin position="317"/>
        <end position="423"/>
    </location>
</feature>
<dbReference type="EMBL" id="NSKE01000006">
    <property type="protein sequence ID" value="PAU93813.1"/>
    <property type="molecule type" value="Genomic_DNA"/>
</dbReference>
<comment type="caution">
    <text evidence="14">The sequence shown here is derived from an EMBL/GenBank/DDBJ whole genome shotgun (WGS) entry which is preliminary data.</text>
</comment>
<protein>
    <recommendedName>
        <fullName evidence="4 9">UDP-glucose 6-dehydrogenase</fullName>
        <ecNumber evidence="3 9">1.1.1.22</ecNumber>
    </recommendedName>
</protein>
<dbReference type="GO" id="GO:0000271">
    <property type="term" value="P:polysaccharide biosynthetic process"/>
    <property type="evidence" value="ECO:0007669"/>
    <property type="project" value="InterPro"/>
</dbReference>
<feature type="active site" description="Nucleophile" evidence="10">
    <location>
        <position position="262"/>
    </location>
</feature>
<dbReference type="InterPro" id="IPR008927">
    <property type="entry name" value="6-PGluconate_DH-like_C_sf"/>
</dbReference>
<feature type="binding site" evidence="11">
    <location>
        <begin position="151"/>
        <end position="154"/>
    </location>
    <ligand>
        <name>substrate</name>
    </ligand>
</feature>
<dbReference type="GO" id="GO:0051287">
    <property type="term" value="F:NAD binding"/>
    <property type="evidence" value="ECO:0007669"/>
    <property type="project" value="InterPro"/>
</dbReference>
<dbReference type="InterPro" id="IPR001732">
    <property type="entry name" value="UDP-Glc/GDP-Man_DH_N"/>
</dbReference>
<evidence type="ECO:0000256" key="3">
    <source>
        <dbReference type="ARBA" id="ARBA00012954"/>
    </source>
</evidence>
<dbReference type="PIRSF" id="PIRSF500134">
    <property type="entry name" value="UDPglc_DH_bac"/>
    <property type="match status" value="1"/>
</dbReference>
<dbReference type="InterPro" id="IPR036291">
    <property type="entry name" value="NAD(P)-bd_dom_sf"/>
</dbReference>
<evidence type="ECO:0000256" key="10">
    <source>
        <dbReference type="PIRSR" id="PIRSR500134-1"/>
    </source>
</evidence>
<evidence type="ECO:0000256" key="12">
    <source>
        <dbReference type="PIRSR" id="PIRSR500134-3"/>
    </source>
</evidence>
<feature type="binding site" evidence="12">
    <location>
        <position position="154"/>
    </location>
    <ligand>
        <name>NAD(+)</name>
        <dbReference type="ChEBI" id="CHEBI:57540"/>
    </ligand>
</feature>
<dbReference type="UniPathway" id="UPA00038">
    <property type="reaction ID" value="UER00491"/>
</dbReference>
<evidence type="ECO:0000313" key="15">
    <source>
        <dbReference type="Proteomes" id="UP000218831"/>
    </source>
</evidence>
<dbReference type="InterPro" id="IPR036220">
    <property type="entry name" value="UDP-Glc/GDP-Man_DH_C_sf"/>
</dbReference>
<dbReference type="Pfam" id="PF03721">
    <property type="entry name" value="UDPG_MGDP_dh_N"/>
    <property type="match status" value="1"/>
</dbReference>
<dbReference type="AlphaFoldDB" id="A0A2A2GAD6"/>
<evidence type="ECO:0000313" key="14">
    <source>
        <dbReference type="EMBL" id="PAU93813.1"/>
    </source>
</evidence>
<dbReference type="PIRSF" id="PIRSF000124">
    <property type="entry name" value="UDPglc_GDPman_dh"/>
    <property type="match status" value="1"/>
</dbReference>
<dbReference type="GO" id="GO:0003979">
    <property type="term" value="F:UDP-glucose 6-dehydrogenase activity"/>
    <property type="evidence" value="ECO:0007669"/>
    <property type="project" value="UniProtKB-EC"/>
</dbReference>
<dbReference type="FunFam" id="1.20.5.100:FF:000001">
    <property type="entry name" value="UDP-glucose 6-dehydrogenase"/>
    <property type="match status" value="1"/>
</dbReference>
<organism evidence="14 15">
    <name type="scientific">Fodinibius salipaludis</name>
    <dbReference type="NCBI Taxonomy" id="2032627"/>
    <lineage>
        <taxon>Bacteria</taxon>
        <taxon>Pseudomonadati</taxon>
        <taxon>Balneolota</taxon>
        <taxon>Balneolia</taxon>
        <taxon>Balneolales</taxon>
        <taxon>Balneolaceae</taxon>
        <taxon>Fodinibius</taxon>
    </lineage>
</organism>
<dbReference type="SUPFAM" id="SSF48179">
    <property type="entry name" value="6-phosphogluconate dehydrogenase C-terminal domain-like"/>
    <property type="match status" value="1"/>
</dbReference>
<evidence type="ECO:0000256" key="5">
    <source>
        <dbReference type="ARBA" id="ARBA00023002"/>
    </source>
</evidence>
<dbReference type="SUPFAM" id="SSF52413">
    <property type="entry name" value="UDP-glucose/GDP-mannose dehydrogenase C-terminal domain"/>
    <property type="match status" value="1"/>
</dbReference>
<feature type="binding site" evidence="12">
    <location>
        <position position="121"/>
    </location>
    <ligand>
        <name>NAD(+)</name>
        <dbReference type="ChEBI" id="CHEBI:57540"/>
    </ligand>
</feature>
<dbReference type="Proteomes" id="UP000218831">
    <property type="component" value="Unassembled WGS sequence"/>
</dbReference>
<feature type="binding site" evidence="11">
    <location>
        <position position="324"/>
    </location>
    <ligand>
        <name>substrate</name>
    </ligand>
</feature>
<feature type="binding site" evidence="12">
    <location>
        <position position="35"/>
    </location>
    <ligand>
        <name>NAD(+)</name>
        <dbReference type="ChEBI" id="CHEBI:57540"/>
    </ligand>
</feature>
<dbReference type="Gene3D" id="1.20.5.100">
    <property type="entry name" value="Cytochrome c1, transmembrane anchor, C-terminal"/>
    <property type="match status" value="1"/>
</dbReference>
<dbReference type="OrthoDB" id="9803238at2"/>
<dbReference type="Pfam" id="PF03720">
    <property type="entry name" value="UDPG_MGDP_dh_C"/>
    <property type="match status" value="1"/>
</dbReference>
<feature type="binding site" evidence="12">
    <location>
        <position position="265"/>
    </location>
    <ligand>
        <name>NAD(+)</name>
        <dbReference type="ChEBI" id="CHEBI:57540"/>
    </ligand>
</feature>
<sequence>MNIAVIGTGYVGLVSGTCFADSGNKVTCVDIDEEKVGKLKDGQIPIYEPGLETIFARSQREGRLNFTTDIAEAVPEADIVFLCLPTPPGGDGQADLTAVMQVADQLGSLIDEYTVVVNKSTVPVGTGDRVEAAIADNVDEELFDVVSNPEFLREGAAVEDFKYPERVVIGTGSDRAAEIMTTLYEPFVRSGNPIIVMDRRSAELTKYAANAMLATKITFMNEIANICEKVGANVDNIRRGIGTDSRIGKRFLFAGIGYGGSCFPKDVQAIHHTAGQHGYDFKIVDSVMEVNNAQKVSIVKKMEEYFAADDFSGKTFGIWGLSFKPETDDIREAPALYIAEELVKRGAQLLAYDPEAIGTFKQATTQAVLDNTTFVHDQQAALNDIDALVICTEWNEFRRPTVDNFADEMKDPVIFDGRNLYDLKRAKKAGITYISVGRPSINVN</sequence>
<evidence type="ECO:0000256" key="6">
    <source>
        <dbReference type="ARBA" id="ARBA00023027"/>
    </source>
</evidence>
<feature type="binding site" evidence="12">
    <location>
        <position position="86"/>
    </location>
    <ligand>
        <name>NAD(+)</name>
        <dbReference type="ChEBI" id="CHEBI:57540"/>
    </ligand>
</feature>
<feature type="binding site" evidence="11">
    <location>
        <position position="259"/>
    </location>
    <ligand>
        <name>substrate</name>
    </ligand>
</feature>
<evidence type="ECO:0000256" key="1">
    <source>
        <dbReference type="ARBA" id="ARBA00004701"/>
    </source>
</evidence>
<keyword evidence="6 9" id="KW-0520">NAD</keyword>
<dbReference type="InterPro" id="IPR017476">
    <property type="entry name" value="UDP-Glc/GDP-Man"/>
</dbReference>
<dbReference type="InterPro" id="IPR014027">
    <property type="entry name" value="UDP-Glc/GDP-Man_DH_C"/>
</dbReference>
<dbReference type="PANTHER" id="PTHR43750:SF3">
    <property type="entry name" value="UDP-GLUCOSE 6-DEHYDROGENASE TUAD"/>
    <property type="match status" value="1"/>
</dbReference>
<evidence type="ECO:0000256" key="11">
    <source>
        <dbReference type="PIRSR" id="PIRSR500134-2"/>
    </source>
</evidence>
<dbReference type="SUPFAM" id="SSF51735">
    <property type="entry name" value="NAD(P)-binding Rossmann-fold domains"/>
    <property type="match status" value="1"/>
</dbReference>
<dbReference type="InterPro" id="IPR028357">
    <property type="entry name" value="UDPglc_DH_bac"/>
</dbReference>
<feature type="binding site" evidence="12">
    <location>
        <position position="30"/>
    </location>
    <ligand>
        <name>NAD(+)</name>
        <dbReference type="ChEBI" id="CHEBI:57540"/>
    </ligand>
</feature>
<evidence type="ECO:0000256" key="7">
    <source>
        <dbReference type="ARBA" id="ARBA00047473"/>
    </source>
</evidence>
<dbReference type="InterPro" id="IPR014026">
    <property type="entry name" value="UDP-Glc/GDP-Man_DH_dimer"/>
</dbReference>
<accession>A0A2A2GAD6</accession>
<name>A0A2A2GAD6_9BACT</name>
<dbReference type="Pfam" id="PF00984">
    <property type="entry name" value="UDPG_MGDP_dh"/>
    <property type="match status" value="1"/>
</dbReference>
<dbReference type="EC" id="1.1.1.22" evidence="3 9"/>
<evidence type="ECO:0000259" key="13">
    <source>
        <dbReference type="SMART" id="SM00984"/>
    </source>
</evidence>
<evidence type="ECO:0000256" key="2">
    <source>
        <dbReference type="ARBA" id="ARBA00006601"/>
    </source>
</evidence>
<comment type="function">
    <text evidence="8">Catalyzes the conversion of UDP-glucose into UDP-glucuronate, one of the precursors of teichuronic acid.</text>
</comment>
<comment type="catalytic activity">
    <reaction evidence="7 9">
        <text>UDP-alpha-D-glucose + 2 NAD(+) + H2O = UDP-alpha-D-glucuronate + 2 NADH + 3 H(+)</text>
        <dbReference type="Rhea" id="RHEA:23596"/>
        <dbReference type="ChEBI" id="CHEBI:15377"/>
        <dbReference type="ChEBI" id="CHEBI:15378"/>
        <dbReference type="ChEBI" id="CHEBI:57540"/>
        <dbReference type="ChEBI" id="CHEBI:57945"/>
        <dbReference type="ChEBI" id="CHEBI:58052"/>
        <dbReference type="ChEBI" id="CHEBI:58885"/>
        <dbReference type="EC" id="1.1.1.22"/>
    </reaction>
</comment>
<keyword evidence="15" id="KW-1185">Reference proteome</keyword>
<feature type="binding site" evidence="12">
    <location>
        <position position="331"/>
    </location>
    <ligand>
        <name>NAD(+)</name>
        <dbReference type="ChEBI" id="CHEBI:57540"/>
    </ligand>
</feature>
<gene>
    <name evidence="14" type="ORF">CK503_09055</name>
</gene>
<dbReference type="Gene3D" id="3.40.50.720">
    <property type="entry name" value="NAD(P)-binding Rossmann-like Domain"/>
    <property type="match status" value="2"/>
</dbReference>
<evidence type="ECO:0000256" key="4">
    <source>
        <dbReference type="ARBA" id="ARBA00015132"/>
    </source>
</evidence>
<evidence type="ECO:0000256" key="9">
    <source>
        <dbReference type="PIRNR" id="PIRNR000124"/>
    </source>
</evidence>
<dbReference type="SMART" id="SM00984">
    <property type="entry name" value="UDPG_MGDP_dh_C"/>
    <property type="match status" value="1"/>
</dbReference>
<dbReference type="RefSeq" id="WP_095606489.1">
    <property type="nucleotide sequence ID" value="NZ_NSKE01000006.1"/>
</dbReference>
<comment type="similarity">
    <text evidence="2 9">Belongs to the UDP-glucose/GDP-mannose dehydrogenase family.</text>
</comment>
<proteinExistence type="inferred from homology"/>
<dbReference type="GO" id="GO:0006065">
    <property type="term" value="P:UDP-glucuronate biosynthetic process"/>
    <property type="evidence" value="ECO:0007669"/>
    <property type="project" value="UniProtKB-UniPathway"/>
</dbReference>
<reference evidence="14 15" key="1">
    <citation type="submission" date="2017-08" db="EMBL/GenBank/DDBJ databases">
        <title>Aliifodinibius alkalisoli sp. nov., isolated from saline alkaline soil.</title>
        <authorList>
            <person name="Liu D."/>
            <person name="Zhang G."/>
        </authorList>
    </citation>
    <scope>NUCLEOTIDE SEQUENCE [LARGE SCALE GENOMIC DNA]</scope>
    <source>
        <strain evidence="14 15">WN023</strain>
    </source>
</reference>